<evidence type="ECO:0000259" key="2">
    <source>
        <dbReference type="PROSITE" id="PS51109"/>
    </source>
</evidence>
<name>K8DZ91_9FIRM</name>
<dbReference type="Pfam" id="PF01476">
    <property type="entry name" value="LysM"/>
    <property type="match status" value="1"/>
</dbReference>
<dbReference type="Gene3D" id="3.10.350.10">
    <property type="entry name" value="LysM domain"/>
    <property type="match status" value="1"/>
</dbReference>
<feature type="domain" description="LysM" evidence="3">
    <location>
        <begin position="195"/>
        <end position="239"/>
    </location>
</feature>
<dbReference type="Gene3D" id="2.70.70.10">
    <property type="entry name" value="Glucose Permease (Domain IIA)"/>
    <property type="match status" value="1"/>
</dbReference>
<evidence type="ECO:0000256" key="1">
    <source>
        <dbReference type="ARBA" id="ARBA00022729"/>
    </source>
</evidence>
<dbReference type="Gene3D" id="2.20.230.10">
    <property type="entry name" value="Resuscitation-promoting factor rpfb"/>
    <property type="match status" value="1"/>
</dbReference>
<dbReference type="eggNOG" id="COG3583">
    <property type="taxonomic scope" value="Bacteria"/>
</dbReference>
<dbReference type="InterPro" id="IPR011098">
    <property type="entry name" value="G5_dom"/>
</dbReference>
<protein>
    <submittedName>
        <fullName evidence="4">Peptidase M23B</fullName>
    </submittedName>
</protein>
<dbReference type="RefSeq" id="WP_008411739.1">
    <property type="nucleotide sequence ID" value="NZ_CAOS01000010.1"/>
</dbReference>
<evidence type="ECO:0000313" key="5">
    <source>
        <dbReference type="Proteomes" id="UP000009315"/>
    </source>
</evidence>
<sequence>MQFTDKLKSLPNWLAKQPKAYQQGLGVLLAVVLVLSVVFAATGNGACAVAVDGQVVAVVKSKAAAEAVVNSLVKEHQAKAAKVKLQQQVTYKAAKDLKNEVVSEEELKRLLSQRLTFEGVAAGIQVNGSLKVAVKDKATADQVLENLKHSYQMGPDFKLGFKEKVEVVEVPVRADKILDQAAALKRLRGESDTPRYYTVKEGDTLWDIAIKCKVSPDDLIANNPGFEPEKMQIGQKIKMVGVPDPIINVVAVAEKTVKEEIVAAQQVRKNAKLPFGKTVVIQKGETGLKEVTYKIIAVNGLETERQVLQEKILKEAKPQIIERSAQTMVASRGYRPGGAILSPFGMRNGRMHTGVDLARPYGSPVGAYNEGRVIRAGWYGGYGKCVDISHGNGIVTRYAHLSTINVSVGQTVQRGQKIGAVGSTGRSSGPHLHFEVIVNGVPKNPIGYI</sequence>
<organism evidence="4 5">
    <name type="scientific">Desulforamulus hydrothermalis Lam5 = DSM 18033</name>
    <dbReference type="NCBI Taxonomy" id="1121428"/>
    <lineage>
        <taxon>Bacteria</taxon>
        <taxon>Bacillati</taxon>
        <taxon>Bacillota</taxon>
        <taxon>Clostridia</taxon>
        <taxon>Eubacteriales</taxon>
        <taxon>Peptococcaceae</taxon>
        <taxon>Desulforamulus</taxon>
    </lineage>
</organism>
<dbReference type="Proteomes" id="UP000009315">
    <property type="component" value="Unassembled WGS sequence"/>
</dbReference>
<evidence type="ECO:0000259" key="3">
    <source>
        <dbReference type="PROSITE" id="PS51782"/>
    </source>
</evidence>
<keyword evidence="1" id="KW-0732">Signal</keyword>
<dbReference type="InterPro" id="IPR016047">
    <property type="entry name" value="M23ase_b-sheet_dom"/>
</dbReference>
<dbReference type="AlphaFoldDB" id="K8DZ91"/>
<dbReference type="SMART" id="SM00257">
    <property type="entry name" value="LysM"/>
    <property type="match status" value="1"/>
</dbReference>
<dbReference type="CDD" id="cd00118">
    <property type="entry name" value="LysM"/>
    <property type="match status" value="1"/>
</dbReference>
<gene>
    <name evidence="4" type="ORF">DESHY_30047</name>
</gene>
<dbReference type="STRING" id="1121428.DESHY_30047"/>
<dbReference type="SMART" id="SM01208">
    <property type="entry name" value="G5"/>
    <property type="match status" value="1"/>
</dbReference>
<dbReference type="PROSITE" id="PS51109">
    <property type="entry name" value="G5"/>
    <property type="match status" value="1"/>
</dbReference>
<dbReference type="SUPFAM" id="SSF54106">
    <property type="entry name" value="LysM domain"/>
    <property type="match status" value="1"/>
</dbReference>
<dbReference type="InterPro" id="IPR018392">
    <property type="entry name" value="LysM"/>
</dbReference>
<dbReference type="GO" id="GO:0004222">
    <property type="term" value="F:metalloendopeptidase activity"/>
    <property type="evidence" value="ECO:0007669"/>
    <property type="project" value="TreeGrafter"/>
</dbReference>
<keyword evidence="5" id="KW-1185">Reference proteome</keyword>
<dbReference type="InterPro" id="IPR011055">
    <property type="entry name" value="Dup_hybrid_motif"/>
</dbReference>
<dbReference type="OrthoDB" id="9814460at2"/>
<reference evidence="4 5" key="1">
    <citation type="journal article" date="2013" name="Genome Announc.">
        <title>Genome Sequence of the Sulfate-Reducing Bacterium Desulfotomaculum hydrothermale Lam5(T).</title>
        <authorList>
            <person name="Amin O."/>
            <person name="Fardeau M.L."/>
            <person name="Valette O."/>
            <person name="Hirschler-Rea A."/>
            <person name="Barbe V."/>
            <person name="Medigue C."/>
            <person name="Vacherie B."/>
            <person name="Ollivier B."/>
            <person name="Bertin P.N."/>
            <person name="Dolla A."/>
        </authorList>
    </citation>
    <scope>NUCLEOTIDE SEQUENCE [LARGE SCALE GENOMIC DNA]</scope>
    <source>
        <strain evidence="5">Lam5 / DSM 18033</strain>
    </source>
</reference>
<evidence type="ECO:0000313" key="4">
    <source>
        <dbReference type="EMBL" id="CCO08357.1"/>
    </source>
</evidence>
<dbReference type="Pfam" id="PF07501">
    <property type="entry name" value="G5"/>
    <property type="match status" value="1"/>
</dbReference>
<dbReference type="PANTHER" id="PTHR21666:SF289">
    <property type="entry name" value="L-ALA--D-GLU ENDOPEPTIDASE"/>
    <property type="match status" value="1"/>
</dbReference>
<dbReference type="CDD" id="cd12797">
    <property type="entry name" value="M23_peptidase"/>
    <property type="match status" value="1"/>
</dbReference>
<accession>K8DZ91</accession>
<dbReference type="InterPro" id="IPR050570">
    <property type="entry name" value="Cell_wall_metabolism_enzyme"/>
</dbReference>
<dbReference type="PANTHER" id="PTHR21666">
    <property type="entry name" value="PEPTIDASE-RELATED"/>
    <property type="match status" value="1"/>
</dbReference>
<dbReference type="EMBL" id="CAOS01000010">
    <property type="protein sequence ID" value="CCO08357.1"/>
    <property type="molecule type" value="Genomic_DNA"/>
</dbReference>
<dbReference type="Pfam" id="PF01551">
    <property type="entry name" value="Peptidase_M23"/>
    <property type="match status" value="1"/>
</dbReference>
<dbReference type="eggNOG" id="COG0739">
    <property type="taxonomic scope" value="Bacteria"/>
</dbReference>
<proteinExistence type="predicted"/>
<dbReference type="InterPro" id="IPR036779">
    <property type="entry name" value="LysM_dom_sf"/>
</dbReference>
<dbReference type="PROSITE" id="PS51782">
    <property type="entry name" value="LYSM"/>
    <property type="match status" value="1"/>
</dbReference>
<feature type="domain" description="G5" evidence="2">
    <location>
        <begin position="247"/>
        <end position="327"/>
    </location>
</feature>
<comment type="caution">
    <text evidence="4">The sequence shown here is derived from an EMBL/GenBank/DDBJ whole genome shotgun (WGS) entry which is preliminary data.</text>
</comment>
<dbReference type="SUPFAM" id="SSF51261">
    <property type="entry name" value="Duplicated hybrid motif"/>
    <property type="match status" value="1"/>
</dbReference>